<evidence type="ECO:0000256" key="1">
    <source>
        <dbReference type="SAM" id="Phobius"/>
    </source>
</evidence>
<feature type="signal peptide" evidence="2">
    <location>
        <begin position="1"/>
        <end position="23"/>
    </location>
</feature>
<dbReference type="EMBL" id="PPPX01000016">
    <property type="protein sequence ID" value="POA08590.1"/>
    <property type="molecule type" value="Genomic_DNA"/>
</dbReference>
<feature type="chain" id="PRO_5014391194" evidence="2">
    <location>
        <begin position="24"/>
        <end position="119"/>
    </location>
</feature>
<feature type="transmembrane region" description="Helical" evidence="1">
    <location>
        <begin position="94"/>
        <end position="116"/>
    </location>
</feature>
<protein>
    <submittedName>
        <fullName evidence="3">Uncharacterized protein</fullName>
    </submittedName>
</protein>
<dbReference type="AlphaFoldDB" id="A0A2K4FB57"/>
<keyword evidence="1" id="KW-0812">Transmembrane</keyword>
<accession>A0A2K4FB57</accession>
<dbReference type="OrthoDB" id="2357074at2"/>
<name>A0A2K4FB57_9STAP</name>
<comment type="caution">
    <text evidence="3">The sequence shown here is derived from an EMBL/GenBank/DDBJ whole genome shotgun (WGS) entry which is preliminary data.</text>
</comment>
<evidence type="ECO:0000313" key="4">
    <source>
        <dbReference type="Proteomes" id="UP000242712"/>
    </source>
</evidence>
<proteinExistence type="predicted"/>
<keyword evidence="4" id="KW-1185">Reference proteome</keyword>
<sequence>MISRISWALLALVLIVVTQVVTAASNPPGTNAVNLDQPKELVANVVTFIIFFLPAVVLAYFKNLPCRIISAIWHFLCAILLVLLPIIMIFTGNYIPGLVTALTAIVMIISGVVQLINNK</sequence>
<evidence type="ECO:0000256" key="2">
    <source>
        <dbReference type="SAM" id="SignalP"/>
    </source>
</evidence>
<keyword evidence="1" id="KW-0472">Membrane</keyword>
<evidence type="ECO:0000313" key="3">
    <source>
        <dbReference type="EMBL" id="POA08590.1"/>
    </source>
</evidence>
<dbReference type="GeneID" id="98298873"/>
<keyword evidence="1" id="KW-1133">Transmembrane helix</keyword>
<gene>
    <name evidence="3" type="ORF">CD039_11020</name>
</gene>
<keyword evidence="2" id="KW-0732">Signal</keyword>
<feature type="transmembrane region" description="Helical" evidence="1">
    <location>
        <begin position="42"/>
        <end position="61"/>
    </location>
</feature>
<reference evidence="3 4" key="1">
    <citation type="submission" date="2017-08" db="EMBL/GenBank/DDBJ databases">
        <title>Draft genome sequences of 64 type strains of genus Staph aureus.</title>
        <authorList>
            <person name="Cole K."/>
            <person name="Golubchik T."/>
            <person name="Russell J."/>
            <person name="Foster D."/>
            <person name="Llewelyn M."/>
            <person name="Wilson D."/>
            <person name="Crook D."/>
            <person name="Paul J."/>
        </authorList>
    </citation>
    <scope>NUCLEOTIDE SEQUENCE [LARGE SCALE GENOMIC DNA]</scope>
    <source>
        <strain evidence="3 4">DSM 29875</strain>
    </source>
</reference>
<dbReference type="RefSeq" id="WP_103372350.1">
    <property type="nucleotide sequence ID" value="NZ_CBCRVO010000002.1"/>
</dbReference>
<organism evidence="3 4">
    <name type="scientific">Staphylococcus argensis</name>
    <dbReference type="NCBI Taxonomy" id="1607738"/>
    <lineage>
        <taxon>Bacteria</taxon>
        <taxon>Bacillati</taxon>
        <taxon>Bacillota</taxon>
        <taxon>Bacilli</taxon>
        <taxon>Bacillales</taxon>
        <taxon>Staphylococcaceae</taxon>
        <taxon>Staphylococcus</taxon>
    </lineage>
</organism>
<dbReference type="Proteomes" id="UP000242712">
    <property type="component" value="Unassembled WGS sequence"/>
</dbReference>
<feature type="transmembrane region" description="Helical" evidence="1">
    <location>
        <begin position="68"/>
        <end position="88"/>
    </location>
</feature>